<feature type="transmembrane region" description="Helical" evidence="1">
    <location>
        <begin position="6"/>
        <end position="32"/>
    </location>
</feature>
<dbReference type="EMBL" id="KK784876">
    <property type="protein sequence ID" value="KDO80819.1"/>
    <property type="molecule type" value="Genomic_DNA"/>
</dbReference>
<evidence type="ECO:0000313" key="2">
    <source>
        <dbReference type="EMBL" id="KDO80819.1"/>
    </source>
</evidence>
<reference evidence="2 3" key="1">
    <citation type="submission" date="2014-04" db="EMBL/GenBank/DDBJ databases">
        <authorList>
            <consortium name="International Citrus Genome Consortium"/>
            <person name="Gmitter F."/>
            <person name="Chen C."/>
            <person name="Farmerie W."/>
            <person name="Harkins T."/>
            <person name="Desany B."/>
            <person name="Mohiuddin M."/>
            <person name="Kodira C."/>
            <person name="Borodovsky M."/>
            <person name="Lomsadze A."/>
            <person name="Burns P."/>
            <person name="Jenkins J."/>
            <person name="Prochnik S."/>
            <person name="Shu S."/>
            <person name="Chapman J."/>
            <person name="Pitluck S."/>
            <person name="Schmutz J."/>
            <person name="Rokhsar D."/>
        </authorList>
    </citation>
    <scope>NUCLEOTIDE SEQUENCE</scope>
</reference>
<dbReference type="AlphaFoldDB" id="A0A067GMH4"/>
<sequence>MIMSSWIIRVIIYYVLLANVALTNYVCHYLFIGQFDWNRIISIKIKEWKKNKKDNKTLHINPKKSLKSLEILCENLINKFRFNFNCKTCQDFIGLKKKDNKISIFKNTC</sequence>
<keyword evidence="3" id="KW-1185">Reference proteome</keyword>
<gene>
    <name evidence="2" type="ORF">CISIN_1g033886mg</name>
</gene>
<keyword evidence="1" id="KW-0812">Transmembrane</keyword>
<name>A0A067GMH4_CITSI</name>
<keyword evidence="1" id="KW-1133">Transmembrane helix</keyword>
<evidence type="ECO:0000313" key="3">
    <source>
        <dbReference type="Proteomes" id="UP000027120"/>
    </source>
</evidence>
<dbReference type="Proteomes" id="UP000027120">
    <property type="component" value="Unassembled WGS sequence"/>
</dbReference>
<proteinExistence type="predicted"/>
<accession>A0A067GMH4</accession>
<organism evidence="2 3">
    <name type="scientific">Citrus sinensis</name>
    <name type="common">Sweet orange</name>
    <name type="synonym">Citrus aurantium var. sinensis</name>
    <dbReference type="NCBI Taxonomy" id="2711"/>
    <lineage>
        <taxon>Eukaryota</taxon>
        <taxon>Viridiplantae</taxon>
        <taxon>Streptophyta</taxon>
        <taxon>Embryophyta</taxon>
        <taxon>Tracheophyta</taxon>
        <taxon>Spermatophyta</taxon>
        <taxon>Magnoliopsida</taxon>
        <taxon>eudicotyledons</taxon>
        <taxon>Gunneridae</taxon>
        <taxon>Pentapetalae</taxon>
        <taxon>rosids</taxon>
        <taxon>malvids</taxon>
        <taxon>Sapindales</taxon>
        <taxon>Rutaceae</taxon>
        <taxon>Aurantioideae</taxon>
        <taxon>Citrus</taxon>
    </lineage>
</organism>
<evidence type="ECO:0000256" key="1">
    <source>
        <dbReference type="SAM" id="Phobius"/>
    </source>
</evidence>
<keyword evidence="1" id="KW-0472">Membrane</keyword>
<protein>
    <submittedName>
        <fullName evidence="2">Uncharacterized protein</fullName>
    </submittedName>
</protein>